<name>A0ABS5J5B5_9BACT</name>
<evidence type="ECO:0000259" key="3">
    <source>
        <dbReference type="Pfam" id="PF16344"/>
    </source>
</evidence>
<dbReference type="Gene3D" id="2.60.120.1440">
    <property type="match status" value="1"/>
</dbReference>
<dbReference type="InterPro" id="IPR006860">
    <property type="entry name" value="FecR"/>
</dbReference>
<organism evidence="4 5">
    <name type="scientific">Chitinophaga hostae</name>
    <dbReference type="NCBI Taxonomy" id="2831022"/>
    <lineage>
        <taxon>Bacteria</taxon>
        <taxon>Pseudomonadati</taxon>
        <taxon>Bacteroidota</taxon>
        <taxon>Chitinophagia</taxon>
        <taxon>Chitinophagales</taxon>
        <taxon>Chitinophagaceae</taxon>
        <taxon>Chitinophaga</taxon>
    </lineage>
</organism>
<gene>
    <name evidence="4" type="ORF">KE626_23285</name>
</gene>
<evidence type="ECO:0000256" key="1">
    <source>
        <dbReference type="SAM" id="Phobius"/>
    </source>
</evidence>
<comment type="caution">
    <text evidence="4">The sequence shown here is derived from an EMBL/GenBank/DDBJ whole genome shotgun (WGS) entry which is preliminary data.</text>
</comment>
<reference evidence="4 5" key="1">
    <citation type="submission" date="2021-04" db="EMBL/GenBank/DDBJ databases">
        <title>Chitinophaga sp. nov., isolated from the rhizosphere soil.</title>
        <authorList>
            <person name="He S."/>
        </authorList>
    </citation>
    <scope>NUCLEOTIDE SEQUENCE [LARGE SCALE GENOMIC DNA]</scope>
    <source>
        <strain evidence="4 5">2R12</strain>
    </source>
</reference>
<evidence type="ECO:0000259" key="2">
    <source>
        <dbReference type="Pfam" id="PF04773"/>
    </source>
</evidence>
<proteinExistence type="predicted"/>
<dbReference type="PANTHER" id="PTHR30273:SF2">
    <property type="entry name" value="PROTEIN FECR"/>
    <property type="match status" value="1"/>
</dbReference>
<accession>A0ABS5J5B5</accession>
<dbReference type="Proteomes" id="UP000676386">
    <property type="component" value="Unassembled WGS sequence"/>
</dbReference>
<keyword evidence="1" id="KW-0472">Membrane</keyword>
<dbReference type="EMBL" id="JAGTXB010000013">
    <property type="protein sequence ID" value="MBS0030268.1"/>
    <property type="molecule type" value="Genomic_DNA"/>
</dbReference>
<dbReference type="Pfam" id="PF16344">
    <property type="entry name" value="FecR_C"/>
    <property type="match status" value="1"/>
</dbReference>
<feature type="domain" description="FecR protein" evidence="2">
    <location>
        <begin position="119"/>
        <end position="209"/>
    </location>
</feature>
<feature type="transmembrane region" description="Helical" evidence="1">
    <location>
        <begin position="90"/>
        <end position="108"/>
    </location>
</feature>
<sequence>MPNRKEYLKQLLKKDTWTAAEQEWMADYLEANDLSELETAATEYFEADLLTAKQILDKRLSERMLKNIHQRIGINDSSFKGIFRLYKQKIAAAAVVLLLAGAAWYMLLQERVKQKVFATTTTRETVKLPDGSVVHLEKASSISYPENFDSKNREVVLKGEAFFEINHDAKHPFIISSSLINTTVLGTSFNMEVREGKMARVVVVSGMVQVNTRENQSHKNGQLVLTANKGAVYNPASQDLQLQDATEDVRFFTQKMSGKFIYKGDPLSKVATDLQRYYNVPVVTDQQSAQCRFYGSFNTTDDVDKALALIAFSLDTKVRKDSTGNGYIIVGGNCK</sequence>
<keyword evidence="5" id="KW-1185">Reference proteome</keyword>
<dbReference type="Pfam" id="PF04773">
    <property type="entry name" value="FecR"/>
    <property type="match status" value="1"/>
</dbReference>
<keyword evidence="1" id="KW-0812">Transmembrane</keyword>
<feature type="domain" description="Protein FecR C-terminal" evidence="3">
    <location>
        <begin position="259"/>
        <end position="322"/>
    </location>
</feature>
<dbReference type="InterPro" id="IPR032508">
    <property type="entry name" value="FecR_C"/>
</dbReference>
<evidence type="ECO:0000313" key="4">
    <source>
        <dbReference type="EMBL" id="MBS0030268.1"/>
    </source>
</evidence>
<dbReference type="RefSeq" id="WP_211975404.1">
    <property type="nucleotide sequence ID" value="NZ_CBFHAM010000004.1"/>
</dbReference>
<dbReference type="PIRSF" id="PIRSF018266">
    <property type="entry name" value="FecR"/>
    <property type="match status" value="1"/>
</dbReference>
<protein>
    <submittedName>
        <fullName evidence="4">FecR domain-containing protein</fullName>
    </submittedName>
</protein>
<dbReference type="InterPro" id="IPR012373">
    <property type="entry name" value="Ferrdict_sens_TM"/>
</dbReference>
<dbReference type="PANTHER" id="PTHR30273">
    <property type="entry name" value="PERIPLASMIC SIGNAL SENSOR AND SIGMA FACTOR ACTIVATOR FECR-RELATED"/>
    <property type="match status" value="1"/>
</dbReference>
<dbReference type="Gene3D" id="3.55.50.30">
    <property type="match status" value="1"/>
</dbReference>
<evidence type="ECO:0000313" key="5">
    <source>
        <dbReference type="Proteomes" id="UP000676386"/>
    </source>
</evidence>
<keyword evidence="1" id="KW-1133">Transmembrane helix</keyword>